<keyword evidence="7" id="KW-0276">Fatty acid metabolism</keyword>
<evidence type="ECO:0000256" key="5">
    <source>
        <dbReference type="ARBA" id="ARBA00022516"/>
    </source>
</evidence>
<evidence type="ECO:0000313" key="15">
    <source>
        <dbReference type="EMBL" id="KAL3619015.1"/>
    </source>
</evidence>
<protein>
    <recommendedName>
        <fullName evidence="4">very-long-chain (3R)-3-hydroxyacyl-CoA dehydratase</fullName>
        <ecNumber evidence="4">4.2.1.134</ecNumber>
    </recommendedName>
</protein>
<evidence type="ECO:0000256" key="3">
    <source>
        <dbReference type="ARBA" id="ARBA00007811"/>
    </source>
</evidence>
<feature type="domain" description="N-acetyl-gamma-glutamyl-phosphate reductase dimerisation" evidence="14">
    <location>
        <begin position="46"/>
        <end position="103"/>
    </location>
</feature>
<feature type="transmembrane region" description="Helical" evidence="13">
    <location>
        <begin position="193"/>
        <end position="213"/>
    </location>
</feature>
<dbReference type="GO" id="GO:0006633">
    <property type="term" value="P:fatty acid biosynthetic process"/>
    <property type="evidence" value="ECO:0007669"/>
    <property type="project" value="UniProtKB-KW"/>
</dbReference>
<dbReference type="Pfam" id="PF22698">
    <property type="entry name" value="Semialdhyde_dhC_1"/>
    <property type="match status" value="1"/>
</dbReference>
<evidence type="ECO:0000256" key="6">
    <source>
        <dbReference type="ARBA" id="ARBA00022692"/>
    </source>
</evidence>
<comment type="similarity">
    <text evidence="3">Belongs to the very long-chain fatty acids dehydratase HACD family.</text>
</comment>
<dbReference type="AlphaFoldDB" id="A0ABD3BQP1"/>
<dbReference type="PANTHER" id="PTHR32338:SF10">
    <property type="entry name" value="N-ACETYL-GAMMA-GLUTAMYL-PHOSPHATE REDUCTASE, CHLOROPLASTIC-RELATED"/>
    <property type="match status" value="1"/>
</dbReference>
<evidence type="ECO:0000256" key="11">
    <source>
        <dbReference type="ARBA" id="ARBA00023160"/>
    </source>
</evidence>
<comment type="subcellular location">
    <subcellularLocation>
        <location evidence="1">Membrane</location>
        <topology evidence="1">Multi-pass membrane protein</topology>
    </subcellularLocation>
</comment>
<evidence type="ECO:0000256" key="7">
    <source>
        <dbReference type="ARBA" id="ARBA00022832"/>
    </source>
</evidence>
<dbReference type="Gene3D" id="3.40.50.720">
    <property type="entry name" value="NAD(P)-binding Rossmann-like Domain"/>
    <property type="match status" value="1"/>
</dbReference>
<dbReference type="GO" id="GO:0016020">
    <property type="term" value="C:membrane"/>
    <property type="evidence" value="ECO:0007669"/>
    <property type="project" value="UniProtKB-SubCell"/>
</dbReference>
<evidence type="ECO:0000256" key="13">
    <source>
        <dbReference type="SAM" id="Phobius"/>
    </source>
</evidence>
<proteinExistence type="inferred from homology"/>
<gene>
    <name evidence="15" type="ORF">CASFOL_037243</name>
</gene>
<evidence type="ECO:0000256" key="9">
    <source>
        <dbReference type="ARBA" id="ARBA00023098"/>
    </source>
</evidence>
<dbReference type="GO" id="GO:0102158">
    <property type="term" value="F:very-long-chain (3R)-3-hydroxyacyl-CoA dehydratase activity"/>
    <property type="evidence" value="ECO:0007669"/>
    <property type="project" value="UniProtKB-EC"/>
</dbReference>
<dbReference type="Proteomes" id="UP001632038">
    <property type="component" value="Unassembled WGS sequence"/>
</dbReference>
<evidence type="ECO:0000256" key="4">
    <source>
        <dbReference type="ARBA" id="ARBA00013122"/>
    </source>
</evidence>
<dbReference type="SUPFAM" id="SSF55347">
    <property type="entry name" value="Glyceraldehyde-3-phosphate dehydrogenase-like, C-terminal domain"/>
    <property type="match status" value="1"/>
</dbReference>
<organism evidence="15 16">
    <name type="scientific">Castilleja foliolosa</name>
    <dbReference type="NCBI Taxonomy" id="1961234"/>
    <lineage>
        <taxon>Eukaryota</taxon>
        <taxon>Viridiplantae</taxon>
        <taxon>Streptophyta</taxon>
        <taxon>Embryophyta</taxon>
        <taxon>Tracheophyta</taxon>
        <taxon>Spermatophyta</taxon>
        <taxon>Magnoliopsida</taxon>
        <taxon>eudicotyledons</taxon>
        <taxon>Gunneridae</taxon>
        <taxon>Pentapetalae</taxon>
        <taxon>asterids</taxon>
        <taxon>lamiids</taxon>
        <taxon>Lamiales</taxon>
        <taxon>Orobanchaceae</taxon>
        <taxon>Pedicularideae</taxon>
        <taxon>Castillejinae</taxon>
        <taxon>Castilleja</taxon>
    </lineage>
</organism>
<name>A0ABD3BQP1_9LAMI</name>
<dbReference type="EMBL" id="JAVIJP010000070">
    <property type="protein sequence ID" value="KAL3619015.1"/>
    <property type="molecule type" value="Genomic_DNA"/>
</dbReference>
<dbReference type="InterPro" id="IPR007482">
    <property type="entry name" value="Tyr_Pase-like_PTPLA"/>
</dbReference>
<dbReference type="InterPro" id="IPR058924">
    <property type="entry name" value="AGPR_dimerisation_dom"/>
</dbReference>
<evidence type="ECO:0000256" key="8">
    <source>
        <dbReference type="ARBA" id="ARBA00022989"/>
    </source>
</evidence>
<comment type="caution">
    <text evidence="15">The sequence shown here is derived from an EMBL/GenBank/DDBJ whole genome shotgun (WGS) entry which is preliminary data.</text>
</comment>
<keyword evidence="8 13" id="KW-1133">Transmembrane helix</keyword>
<keyword evidence="9" id="KW-0443">Lipid metabolism</keyword>
<dbReference type="EC" id="4.2.1.134" evidence="4"/>
<dbReference type="Pfam" id="PF04387">
    <property type="entry name" value="PTPLA"/>
    <property type="match status" value="1"/>
</dbReference>
<reference evidence="16" key="1">
    <citation type="journal article" date="2024" name="IScience">
        <title>Strigolactones Initiate the Formation of Haustorium-like Structures in Castilleja.</title>
        <authorList>
            <person name="Buerger M."/>
            <person name="Peterson D."/>
            <person name="Chory J."/>
        </authorList>
    </citation>
    <scope>NUCLEOTIDE SEQUENCE [LARGE SCALE GENOMIC DNA]</scope>
</reference>
<sequence length="229" mass="26782">MHIDFSDFFNVDAVFCPRITETVYGLTEIYRSDIQNARLIENPGRYPTSVQLPLIPLIKANLIEVKNILIDSKYGVSGAAKEANLYSEIAEGIHSYGVTGHRHGGRSLESVLKRECMSFISDCPRITIRLHNFRRLELIRGDYVLTLCTELHWQSSYLDNFYEVQVRLMYQALAYIKEQNLYADTLPFSYSKFIMALLFCYPFLWMKLYMHLFKQRQSKLGKQPKKKRN</sequence>
<dbReference type="PANTHER" id="PTHR32338">
    <property type="entry name" value="N-ACETYL-GAMMA-GLUTAMYL-PHOSPHATE REDUCTASE, CHLOROPLASTIC-RELATED-RELATED"/>
    <property type="match status" value="1"/>
</dbReference>
<keyword evidence="6 13" id="KW-0812">Transmembrane</keyword>
<evidence type="ECO:0000256" key="1">
    <source>
        <dbReference type="ARBA" id="ARBA00004141"/>
    </source>
</evidence>
<keyword evidence="10 13" id="KW-0472">Membrane</keyword>
<evidence type="ECO:0000256" key="10">
    <source>
        <dbReference type="ARBA" id="ARBA00023136"/>
    </source>
</evidence>
<keyword evidence="16" id="KW-1185">Reference proteome</keyword>
<keyword evidence="11" id="KW-0275">Fatty acid biosynthesis</keyword>
<evidence type="ECO:0000256" key="12">
    <source>
        <dbReference type="ARBA" id="ARBA00023239"/>
    </source>
</evidence>
<evidence type="ECO:0000313" key="16">
    <source>
        <dbReference type="Proteomes" id="UP001632038"/>
    </source>
</evidence>
<comment type="pathway">
    <text evidence="2">Lipid metabolism; fatty acid biosynthesis.</text>
</comment>
<keyword evidence="5" id="KW-0444">Lipid biosynthesis</keyword>
<accession>A0ABD3BQP1</accession>
<evidence type="ECO:0000259" key="14">
    <source>
        <dbReference type="Pfam" id="PF22698"/>
    </source>
</evidence>
<evidence type="ECO:0000256" key="2">
    <source>
        <dbReference type="ARBA" id="ARBA00005194"/>
    </source>
</evidence>
<dbReference type="Gene3D" id="3.30.360.10">
    <property type="entry name" value="Dihydrodipicolinate Reductase, domain 2"/>
    <property type="match status" value="1"/>
</dbReference>
<dbReference type="InterPro" id="IPR050085">
    <property type="entry name" value="AGPR"/>
</dbReference>
<keyword evidence="12" id="KW-0456">Lyase</keyword>